<dbReference type="PANTHER" id="PTHR30591">
    <property type="entry name" value="RECBCD ENZYME SUBUNIT RECC"/>
    <property type="match status" value="1"/>
</dbReference>
<dbReference type="GO" id="GO:0008854">
    <property type="term" value="F:exodeoxyribonuclease V activity"/>
    <property type="evidence" value="ECO:0007669"/>
    <property type="project" value="InterPro"/>
</dbReference>
<dbReference type="Gene3D" id="1.10.10.160">
    <property type="match status" value="1"/>
</dbReference>
<evidence type="ECO:0000259" key="12">
    <source>
        <dbReference type="Pfam" id="PF17946"/>
    </source>
</evidence>
<evidence type="ECO:0000256" key="1">
    <source>
        <dbReference type="ARBA" id="ARBA00022722"/>
    </source>
</evidence>
<dbReference type="InterPro" id="IPR011335">
    <property type="entry name" value="Restrct_endonuc-II-like"/>
</dbReference>
<dbReference type="InterPro" id="IPR027417">
    <property type="entry name" value="P-loop_NTPase"/>
</dbReference>
<keyword evidence="2 10" id="KW-0547">Nucleotide-binding</keyword>
<evidence type="ECO:0000256" key="10">
    <source>
        <dbReference type="HAMAP-Rule" id="MF_01486"/>
    </source>
</evidence>
<dbReference type="InterPro" id="IPR006697">
    <property type="entry name" value="RecC"/>
</dbReference>
<comment type="miscellaneous">
    <text evidence="10">In the RecBCD complex, RecB has a slow 3'-5' helicase, an exonuclease activity and loads RecA onto ssDNA, RecD has a fast 5'-3' helicase activity, while RecC stimulates the ATPase and processivity of the RecB helicase and contributes to recognition of the Chi site.</text>
</comment>
<keyword evidence="5 10" id="KW-0347">Helicase</keyword>
<dbReference type="RefSeq" id="WP_239072917.1">
    <property type="nucleotide sequence ID" value="NZ_BAABFI010000005.1"/>
</dbReference>
<sequence length="1125" mass="119204">MTTTGLVVHTSPRTDVLVDHLARLLAQPPDDPFAPEVVAVPTRGVERWLVQRLAHHLGTGADGEGGVCARLVLDPPGRLVRDVVAAAGGTDPEEDPWDPDRLTWHVLRAVDDAVASGQAWAEPLRRHLGGDEVRAARRGAFARRTARLLAAYGTQRPALVVAWAHGRDEDGAGSPVPDDLVWQPPLWRLVRERVGVPSPAERLAAAVAAVRERRDAVDLPGRLHVLGATRLPQAHLDVLDALAAHREVHLWLPHPSPELWDAAATGATRDAPRRRTVPAVAAHPVLASSARDAAELGARLVGRGAHVVHHPAPAPPPTVLGAVQGALRDDRRTPAGGRFAAVPEDRSVQVHACHGRARQVEVLREVLLGLLADDPTLEPRDVLVLCPDVEAFAPLVVATFGAVDDDDVPTHPGRSLRVRLADRSPARTNPLLRVLADLLALAGSRVGASAVVDLAGLAAVRHRFGLDDDDLARLRAWALDAGVRWGEDVGRRARYGLAGLAQGTWRTGTDRLLLGVAMAEEDHRFVGAALPLDDVASTDVDLVGRVAELLDRLTALLGDLDGVHPAAHWHATLERALTLLALAPDDEPWAPVEAARVLARLRDGGAGHEDVPLRLPDVVALLAPHLEGRPTRAGFRTGALTVCSLEPMRAVPHRVVCVLGADDGAFPRATSPDGDDLLARDPLVGERDRRTEDRQLFLDAVTSAVDHLVVVHSGADERTGAVQAPAVPVGELLDAVDECVALPGGRPARSALVVRHPLQTVDARGFVPGALGRPGPFSFAEADLAAARAARGPRTGRTPLLDAPLPPPPAGGTLDLDTLVRVLVHPVRAFVGDRLGVRVPGEVDDLDDRLPLVLDARVARAVGERLLTARLDGVDPDRALAAERRRGQVPPGRLGTAALLDVATRVDAVAEAVGRLCTSPRRTVPVDVRLADGRLLTGTVPDVHDALLVRGAYARLSARQRLRTWVALLAAVASAGGAAGGALRGAATVGRGPGTRPTAATAWLAAPDPATAHEVLGRLVAVHDRALTEPLPLPVAAAATYAARRHGHDDPAGALVDAQHAFEDRHEHEDEHHVLAWGPHARLLDVAGTPGDVERTRWPDEPTLLGALAREVWEPLLVHARGGPP</sequence>
<dbReference type="GO" id="GO:0009338">
    <property type="term" value="C:exodeoxyribonuclease V complex"/>
    <property type="evidence" value="ECO:0007669"/>
    <property type="project" value="InterPro"/>
</dbReference>
<dbReference type="GO" id="GO:0003678">
    <property type="term" value="F:DNA helicase activity"/>
    <property type="evidence" value="ECO:0007669"/>
    <property type="project" value="UniProtKB-UniRule"/>
</dbReference>
<dbReference type="GO" id="GO:0005524">
    <property type="term" value="F:ATP binding"/>
    <property type="evidence" value="ECO:0007669"/>
    <property type="project" value="UniProtKB-UniRule"/>
</dbReference>
<evidence type="ECO:0000256" key="11">
    <source>
        <dbReference type="SAM" id="MobiDB-lite"/>
    </source>
</evidence>
<feature type="region of interest" description="Disordered" evidence="11">
    <location>
        <begin position="788"/>
        <end position="808"/>
    </location>
</feature>
<dbReference type="GO" id="GO:0000724">
    <property type="term" value="P:double-strand break repair via homologous recombination"/>
    <property type="evidence" value="ECO:0007669"/>
    <property type="project" value="UniProtKB-UniRule"/>
</dbReference>
<keyword evidence="6 10" id="KW-0269">Exonuclease</keyword>
<dbReference type="Gene3D" id="3.40.50.300">
    <property type="entry name" value="P-loop containing nucleotide triphosphate hydrolases"/>
    <property type="match status" value="2"/>
</dbReference>
<evidence type="ECO:0000256" key="4">
    <source>
        <dbReference type="ARBA" id="ARBA00022801"/>
    </source>
</evidence>
<keyword evidence="7 10" id="KW-0067">ATP-binding</keyword>
<evidence type="ECO:0000256" key="9">
    <source>
        <dbReference type="ARBA" id="ARBA00023204"/>
    </source>
</evidence>
<keyword evidence="4 10" id="KW-0378">Hydrolase</keyword>
<comment type="function">
    <text evidence="10">A helicase/nuclease that prepares dsDNA breaks (DSB) for recombinational DNA repair. Binds to DSBs and unwinds DNA via a highly rapid and processive ATP-dependent bidirectional helicase activity. Unwinds dsDNA until it encounters a Chi (crossover hotspot instigator) sequence from the 3' direction. Cuts ssDNA a few nucleotides 3' to the Chi site. The properties and activities of the enzyme are changed at Chi. The Chi-altered holoenzyme produces a long 3'-ssDNA overhang and facilitates RecA-binding to the ssDNA for homologous DNA recombination and repair. Holoenzyme degrades any linearized DNA that is unable to undergo homologous recombination. In the holoenzyme this subunit recognizes the wild-type Chi sequence, and when added to isolated RecB increases its ATP-dependent helicase processivity.</text>
</comment>
<evidence type="ECO:0000256" key="3">
    <source>
        <dbReference type="ARBA" id="ARBA00022763"/>
    </source>
</evidence>
<gene>
    <name evidence="10" type="primary">recC</name>
    <name evidence="13" type="ORF">BKA21_000844</name>
</gene>
<keyword evidence="1 10" id="KW-0540">Nuclease</keyword>
<evidence type="ECO:0000256" key="7">
    <source>
        <dbReference type="ARBA" id="ARBA00022840"/>
    </source>
</evidence>
<organism evidence="13 14">
    <name type="scientific">Cellulomonas oligotrophica</name>
    <dbReference type="NCBI Taxonomy" id="931536"/>
    <lineage>
        <taxon>Bacteria</taxon>
        <taxon>Bacillati</taxon>
        <taxon>Actinomycetota</taxon>
        <taxon>Actinomycetes</taxon>
        <taxon>Micrococcales</taxon>
        <taxon>Cellulomonadaceae</taxon>
        <taxon>Cellulomonas</taxon>
    </lineage>
</organism>
<dbReference type="Pfam" id="PF17946">
    <property type="entry name" value="RecC_C"/>
    <property type="match status" value="1"/>
</dbReference>
<comment type="similarity">
    <text evidence="10">Belongs to the RecC family.</text>
</comment>
<keyword evidence="8 10" id="KW-0238">DNA-binding</keyword>
<dbReference type="NCBIfam" id="TIGR01450">
    <property type="entry name" value="recC"/>
    <property type="match status" value="1"/>
</dbReference>
<dbReference type="SUPFAM" id="SSF52980">
    <property type="entry name" value="Restriction endonuclease-like"/>
    <property type="match status" value="1"/>
</dbReference>
<feature type="compositionally biased region" description="Low complexity" evidence="11">
    <location>
        <begin position="788"/>
        <end position="803"/>
    </location>
</feature>
<dbReference type="Gene3D" id="3.40.50.10930">
    <property type="match status" value="1"/>
</dbReference>
<keyword evidence="9 10" id="KW-0234">DNA repair</keyword>
<accession>A0A7Y9JYN2</accession>
<dbReference type="InterPro" id="IPR013986">
    <property type="entry name" value="DExx_box_DNA_helicase_dom_sf"/>
</dbReference>
<dbReference type="InterPro" id="IPR041500">
    <property type="entry name" value="RecC_C"/>
</dbReference>
<feature type="domain" description="RecC C-terminal" evidence="12">
    <location>
        <begin position="813"/>
        <end position="1045"/>
    </location>
</feature>
<dbReference type="HAMAP" id="MF_01486">
    <property type="entry name" value="RecC"/>
    <property type="match status" value="1"/>
</dbReference>
<protein>
    <recommendedName>
        <fullName evidence="10">RecBCD enzyme subunit RecC</fullName>
    </recommendedName>
    <alternativeName>
        <fullName evidence="10">Exonuclease V subunit RecC</fullName>
        <shortName evidence="10">ExoV subunit RecC</shortName>
    </alternativeName>
    <alternativeName>
        <fullName evidence="10">Helicase/nuclease RecBCD subunit RecC</fullName>
    </alternativeName>
</protein>
<evidence type="ECO:0000256" key="2">
    <source>
        <dbReference type="ARBA" id="ARBA00022741"/>
    </source>
</evidence>
<evidence type="ECO:0000256" key="5">
    <source>
        <dbReference type="ARBA" id="ARBA00022806"/>
    </source>
</evidence>
<dbReference type="PIRSF" id="PIRSF000980">
    <property type="entry name" value="RecC"/>
    <property type="match status" value="1"/>
</dbReference>
<evidence type="ECO:0000313" key="13">
    <source>
        <dbReference type="EMBL" id="NYD85295.1"/>
    </source>
</evidence>
<keyword evidence="3 10" id="KW-0227">DNA damage</keyword>
<reference evidence="13 14" key="1">
    <citation type="submission" date="2020-07" db="EMBL/GenBank/DDBJ databases">
        <title>Sequencing the genomes of 1000 actinobacteria strains.</title>
        <authorList>
            <person name="Klenk H.-P."/>
        </authorList>
    </citation>
    <scope>NUCLEOTIDE SEQUENCE [LARGE SCALE GENOMIC DNA]</scope>
    <source>
        <strain evidence="13 14">DSM 24482</strain>
    </source>
</reference>
<name>A0A7Y9JYN2_9CELL</name>
<dbReference type="GO" id="GO:0003677">
    <property type="term" value="F:DNA binding"/>
    <property type="evidence" value="ECO:0007669"/>
    <property type="project" value="UniProtKB-UniRule"/>
</dbReference>
<proteinExistence type="inferred from homology"/>
<comment type="caution">
    <text evidence="13">The sequence shown here is derived from an EMBL/GenBank/DDBJ whole genome shotgun (WGS) entry which is preliminary data.</text>
</comment>
<comment type="subunit">
    <text evidence="10">Heterotrimer of RecB, RecC and RecD. All subunits contribute to DNA-binding.</text>
</comment>
<evidence type="ECO:0000313" key="14">
    <source>
        <dbReference type="Proteomes" id="UP000577956"/>
    </source>
</evidence>
<evidence type="ECO:0000256" key="6">
    <source>
        <dbReference type="ARBA" id="ARBA00022839"/>
    </source>
</evidence>
<dbReference type="PANTHER" id="PTHR30591:SF1">
    <property type="entry name" value="RECBCD ENZYME SUBUNIT RECC"/>
    <property type="match status" value="1"/>
</dbReference>
<dbReference type="AlphaFoldDB" id="A0A7Y9JYN2"/>
<dbReference type="Proteomes" id="UP000577956">
    <property type="component" value="Unassembled WGS sequence"/>
</dbReference>
<dbReference type="SUPFAM" id="SSF52540">
    <property type="entry name" value="P-loop containing nucleoside triphosphate hydrolases"/>
    <property type="match status" value="2"/>
</dbReference>
<dbReference type="EMBL" id="JACCBK010000001">
    <property type="protein sequence ID" value="NYD85295.1"/>
    <property type="molecule type" value="Genomic_DNA"/>
</dbReference>
<dbReference type="Pfam" id="PF04257">
    <property type="entry name" value="Exonuc_V_gamma"/>
    <property type="match status" value="1"/>
</dbReference>
<evidence type="ECO:0000256" key="8">
    <source>
        <dbReference type="ARBA" id="ARBA00023125"/>
    </source>
</evidence>